<evidence type="ECO:0000313" key="2">
    <source>
        <dbReference type="EnsemblMetazoa" id="Aqu2.1.22252_001"/>
    </source>
</evidence>
<dbReference type="AlphaFoldDB" id="A0A1X7U2Y9"/>
<dbReference type="NCBIfam" id="TIGR01509">
    <property type="entry name" value="HAD-SF-IA-v3"/>
    <property type="match status" value="1"/>
</dbReference>
<dbReference type="SUPFAM" id="SSF56784">
    <property type="entry name" value="HAD-like"/>
    <property type="match status" value="1"/>
</dbReference>
<gene>
    <name evidence="2" type="primary">105313986</name>
</gene>
<accession>A0A1X7U2Y9</accession>
<dbReference type="InParanoid" id="A0A1X7U2Y9"/>
<evidence type="ECO:0000313" key="3">
    <source>
        <dbReference type="Proteomes" id="UP000007879"/>
    </source>
</evidence>
<dbReference type="NCBIfam" id="TIGR02247">
    <property type="entry name" value="HAD-1A3-hyp"/>
    <property type="match status" value="1"/>
</dbReference>
<dbReference type="InterPro" id="IPR023214">
    <property type="entry name" value="HAD_sf"/>
</dbReference>
<keyword evidence="1" id="KW-0007">Acetylation</keyword>
<sequence>METPIVNNIKGVIFDVGGVLISSPVVHIQEYESELNLPKGALTLAFIYGSPNNAFCRLERGEIKLRQFCREFEAECQELIKSRLDRDLPGEFSAAELFRRFTGNRTKVNQEMIKLLKSIKTSGLKVGVVTNNWIDDINPDPDHPLLREISPFVDATIQSCRVGIRKPDKDIYLLACRELGLKPNEVVFLDDLGMNLKTARELGMRMILVKDIPAAVAQLKKTLQNETSKNTTSKL</sequence>
<reference evidence="2" key="2">
    <citation type="submission" date="2017-05" db="UniProtKB">
        <authorList>
            <consortium name="EnsemblMetazoa"/>
        </authorList>
    </citation>
    <scope>IDENTIFICATION</scope>
</reference>
<dbReference type="InterPro" id="IPR036412">
    <property type="entry name" value="HAD-like_sf"/>
</dbReference>
<name>A0A1X7U2Y9_AMPQE</name>
<dbReference type="PANTHER" id="PTHR47829:SF1">
    <property type="entry name" value="HAD FAMILY PHOSPHATASE"/>
    <property type="match status" value="1"/>
</dbReference>
<dbReference type="EnsemblMetazoa" id="Aqu2.1.22252_001">
    <property type="protein sequence ID" value="Aqu2.1.22252_001"/>
    <property type="gene ID" value="Aqu2.1.22252"/>
</dbReference>
<dbReference type="InterPro" id="IPR011945">
    <property type="entry name" value="HAD-SF_ppase_IA/epoxid_hydro_N"/>
</dbReference>
<dbReference type="STRING" id="400682.A0A1X7U2Y9"/>
<reference evidence="3" key="1">
    <citation type="journal article" date="2010" name="Nature">
        <title>The Amphimedon queenslandica genome and the evolution of animal complexity.</title>
        <authorList>
            <person name="Srivastava M."/>
            <person name="Simakov O."/>
            <person name="Chapman J."/>
            <person name="Fahey B."/>
            <person name="Gauthier M.E."/>
            <person name="Mitros T."/>
            <person name="Richards G.S."/>
            <person name="Conaco C."/>
            <person name="Dacre M."/>
            <person name="Hellsten U."/>
            <person name="Larroux C."/>
            <person name="Putnam N.H."/>
            <person name="Stanke M."/>
            <person name="Adamska M."/>
            <person name="Darling A."/>
            <person name="Degnan S.M."/>
            <person name="Oakley T.H."/>
            <person name="Plachetzki D.C."/>
            <person name="Zhai Y."/>
            <person name="Adamski M."/>
            <person name="Calcino A."/>
            <person name="Cummins S.F."/>
            <person name="Goodstein D.M."/>
            <person name="Harris C."/>
            <person name="Jackson D.J."/>
            <person name="Leys S.P."/>
            <person name="Shu S."/>
            <person name="Woodcroft B.J."/>
            <person name="Vervoort M."/>
            <person name="Kosik K.S."/>
            <person name="Manning G."/>
            <person name="Degnan B.M."/>
            <person name="Rokhsar D.S."/>
        </authorList>
    </citation>
    <scope>NUCLEOTIDE SEQUENCE [LARGE SCALE GENOMIC DNA]</scope>
</reference>
<dbReference type="Gene3D" id="3.40.50.1000">
    <property type="entry name" value="HAD superfamily/HAD-like"/>
    <property type="match status" value="1"/>
</dbReference>
<dbReference type="Gene3D" id="1.10.150.240">
    <property type="entry name" value="Putative phosphatase, domain 2"/>
    <property type="match status" value="1"/>
</dbReference>
<organism evidence="2">
    <name type="scientific">Amphimedon queenslandica</name>
    <name type="common">Sponge</name>
    <dbReference type="NCBI Taxonomy" id="400682"/>
    <lineage>
        <taxon>Eukaryota</taxon>
        <taxon>Metazoa</taxon>
        <taxon>Porifera</taxon>
        <taxon>Demospongiae</taxon>
        <taxon>Heteroscleromorpha</taxon>
        <taxon>Haplosclerida</taxon>
        <taxon>Niphatidae</taxon>
        <taxon>Amphimedon</taxon>
    </lineage>
</organism>
<dbReference type="Proteomes" id="UP000007879">
    <property type="component" value="Unassembled WGS sequence"/>
</dbReference>
<dbReference type="CDD" id="cd02603">
    <property type="entry name" value="HAD_sEH-N_like"/>
    <property type="match status" value="1"/>
</dbReference>
<dbReference type="PANTHER" id="PTHR47829">
    <property type="entry name" value="HYDROLASE, PUTATIVE (AFU_ORTHOLOGUE AFUA_1G12880)-RELATED"/>
    <property type="match status" value="1"/>
</dbReference>
<dbReference type="PRINTS" id="PR00413">
    <property type="entry name" value="HADHALOGNASE"/>
</dbReference>
<dbReference type="Pfam" id="PF00702">
    <property type="entry name" value="Hydrolase"/>
    <property type="match status" value="1"/>
</dbReference>
<dbReference type="InterPro" id="IPR052898">
    <property type="entry name" value="ACAD10-like"/>
</dbReference>
<protein>
    <submittedName>
        <fullName evidence="2">Uncharacterized protein</fullName>
    </submittedName>
</protein>
<evidence type="ECO:0000256" key="1">
    <source>
        <dbReference type="ARBA" id="ARBA00022990"/>
    </source>
</evidence>
<keyword evidence="3" id="KW-1185">Reference proteome</keyword>
<dbReference type="SFLD" id="SFLDG01129">
    <property type="entry name" value="C1.5:_HAD__Beta-PGM__Phosphata"/>
    <property type="match status" value="1"/>
</dbReference>
<dbReference type="InterPro" id="IPR023198">
    <property type="entry name" value="PGP-like_dom2"/>
</dbReference>
<dbReference type="KEGG" id="aqu:105313986"/>
<proteinExistence type="predicted"/>
<dbReference type="SFLD" id="SFLDS00003">
    <property type="entry name" value="Haloacid_Dehalogenase"/>
    <property type="match status" value="1"/>
</dbReference>
<dbReference type="InterPro" id="IPR006439">
    <property type="entry name" value="HAD-SF_hydro_IA"/>
</dbReference>
<dbReference type="EnsemblMetazoa" id="XM_020000752.1">
    <property type="protein sequence ID" value="XP_019856311.1"/>
    <property type="gene ID" value="LOC105313986"/>
</dbReference>
<dbReference type="OrthoDB" id="408373at2759"/>